<evidence type="ECO:0000313" key="4">
    <source>
        <dbReference type="Proteomes" id="UP001174909"/>
    </source>
</evidence>
<dbReference type="Gene3D" id="3.40.50.720">
    <property type="entry name" value="NAD(P)-binding Rossmann-like Domain"/>
    <property type="match status" value="1"/>
</dbReference>
<organism evidence="3 4">
    <name type="scientific">Geodia barretti</name>
    <name type="common">Barrett's horny sponge</name>
    <dbReference type="NCBI Taxonomy" id="519541"/>
    <lineage>
        <taxon>Eukaryota</taxon>
        <taxon>Metazoa</taxon>
        <taxon>Porifera</taxon>
        <taxon>Demospongiae</taxon>
        <taxon>Heteroscleromorpha</taxon>
        <taxon>Tetractinellida</taxon>
        <taxon>Astrophorina</taxon>
        <taxon>Geodiidae</taxon>
        <taxon>Geodia</taxon>
    </lineage>
</organism>
<evidence type="ECO:0000256" key="2">
    <source>
        <dbReference type="ARBA" id="ARBA00023002"/>
    </source>
</evidence>
<dbReference type="EMBL" id="CASHTH010000237">
    <property type="protein sequence ID" value="CAI7995107.1"/>
    <property type="molecule type" value="Genomic_DNA"/>
</dbReference>
<keyword evidence="4" id="KW-1185">Reference proteome</keyword>
<gene>
    <name evidence="3" type="ORF">GBAR_LOCUS1625</name>
</gene>
<dbReference type="GO" id="GO:0016020">
    <property type="term" value="C:membrane"/>
    <property type="evidence" value="ECO:0007669"/>
    <property type="project" value="TreeGrafter"/>
</dbReference>
<sequence>MLKDKVAIITGASRGIGRATALAFARTGVKVVLASRTQHDLETVANLIRTDGGEVSRCTDGCNAGGSGGDFGQSSVSSLWSNRHPCEQCRNRCLRDGCRFRSGGMDAGGRLQPQKHLSLLEIRATLYAGTSIWSNYQRAVDCRESCVQSLKRVLCSKGRSTSVYKGFSGGGPE</sequence>
<comment type="caution">
    <text evidence="3">The sequence shown here is derived from an EMBL/GenBank/DDBJ whole genome shotgun (WGS) entry which is preliminary data.</text>
</comment>
<dbReference type="PANTHER" id="PTHR44196">
    <property type="entry name" value="DEHYDROGENASE/REDUCTASE SDR FAMILY MEMBER 7B"/>
    <property type="match status" value="1"/>
</dbReference>
<dbReference type="Proteomes" id="UP001174909">
    <property type="component" value="Unassembled WGS sequence"/>
</dbReference>
<protein>
    <submittedName>
        <fullName evidence="3">Uncharacterized oxidoreductase Lmo0432</fullName>
    </submittedName>
</protein>
<proteinExistence type="inferred from homology"/>
<dbReference type="Pfam" id="PF00106">
    <property type="entry name" value="adh_short"/>
    <property type="match status" value="1"/>
</dbReference>
<accession>A0AA35QXG9</accession>
<dbReference type="InterPro" id="IPR036291">
    <property type="entry name" value="NAD(P)-bd_dom_sf"/>
</dbReference>
<dbReference type="SUPFAM" id="SSF51735">
    <property type="entry name" value="NAD(P)-binding Rossmann-fold domains"/>
    <property type="match status" value="1"/>
</dbReference>
<dbReference type="PANTHER" id="PTHR44196:SF1">
    <property type="entry name" value="DEHYDROGENASE_REDUCTASE SDR FAMILY MEMBER 7B"/>
    <property type="match status" value="1"/>
</dbReference>
<evidence type="ECO:0000313" key="3">
    <source>
        <dbReference type="EMBL" id="CAI7995107.1"/>
    </source>
</evidence>
<dbReference type="GO" id="GO:0016491">
    <property type="term" value="F:oxidoreductase activity"/>
    <property type="evidence" value="ECO:0007669"/>
    <property type="project" value="UniProtKB-KW"/>
</dbReference>
<evidence type="ECO:0000256" key="1">
    <source>
        <dbReference type="ARBA" id="ARBA00006484"/>
    </source>
</evidence>
<keyword evidence="2" id="KW-0560">Oxidoreductase</keyword>
<name>A0AA35QXG9_GEOBA</name>
<dbReference type="AlphaFoldDB" id="A0AA35QXG9"/>
<comment type="similarity">
    <text evidence="1">Belongs to the short-chain dehydrogenases/reductases (SDR) family.</text>
</comment>
<reference evidence="3" key="1">
    <citation type="submission" date="2023-03" db="EMBL/GenBank/DDBJ databases">
        <authorList>
            <person name="Steffen K."/>
            <person name="Cardenas P."/>
        </authorList>
    </citation>
    <scope>NUCLEOTIDE SEQUENCE</scope>
</reference>
<dbReference type="InterPro" id="IPR002347">
    <property type="entry name" value="SDR_fam"/>
</dbReference>